<keyword evidence="7" id="KW-0653">Protein transport</keyword>
<dbReference type="PROSITE" id="PS00875">
    <property type="entry name" value="T2SP_D"/>
    <property type="match status" value="1"/>
</dbReference>
<evidence type="ECO:0000256" key="2">
    <source>
        <dbReference type="ARBA" id="ARBA00006980"/>
    </source>
</evidence>
<dbReference type="InterPro" id="IPR004845">
    <property type="entry name" value="T2SS_GspD_CS"/>
</dbReference>
<feature type="domain" description="NolW-like" evidence="14">
    <location>
        <begin position="289"/>
        <end position="374"/>
    </location>
</feature>
<accession>A0ABV8SZM8</accession>
<evidence type="ECO:0000256" key="12">
    <source>
        <dbReference type="SAM" id="SignalP"/>
    </source>
</evidence>
<proteinExistence type="inferred from homology"/>
<evidence type="ECO:0000256" key="8">
    <source>
        <dbReference type="ARBA" id="ARBA00023136"/>
    </source>
</evidence>
<keyword evidence="9" id="KW-0998">Cell outer membrane</keyword>
<feature type="domain" description="Type II/III secretion system secretin-like" evidence="13">
    <location>
        <begin position="463"/>
        <end position="631"/>
    </location>
</feature>
<evidence type="ECO:0000256" key="6">
    <source>
        <dbReference type="ARBA" id="ARBA00022729"/>
    </source>
</evidence>
<dbReference type="EMBL" id="JBHSDU010000015">
    <property type="protein sequence ID" value="MFC4313086.1"/>
    <property type="molecule type" value="Genomic_DNA"/>
</dbReference>
<keyword evidence="5" id="KW-0812">Transmembrane</keyword>
<keyword evidence="6 12" id="KW-0732">Signal</keyword>
<dbReference type="InterPro" id="IPR038591">
    <property type="entry name" value="NolW-like_sf"/>
</dbReference>
<dbReference type="InterPro" id="IPR013356">
    <property type="entry name" value="T2SS_GspD"/>
</dbReference>
<dbReference type="Pfam" id="PF00263">
    <property type="entry name" value="Secretin"/>
    <property type="match status" value="1"/>
</dbReference>
<organism evidence="16 17">
    <name type="scientific">Steroidobacter flavus</name>
    <dbReference type="NCBI Taxonomy" id="1842136"/>
    <lineage>
        <taxon>Bacteria</taxon>
        <taxon>Pseudomonadati</taxon>
        <taxon>Pseudomonadota</taxon>
        <taxon>Gammaproteobacteria</taxon>
        <taxon>Steroidobacterales</taxon>
        <taxon>Steroidobacteraceae</taxon>
        <taxon>Steroidobacter</taxon>
    </lineage>
</organism>
<sequence length="717" mass="76108">MTISSTNPAAGKPQSVLSGKRSGLLALTLTCLLTCMSATAQQPPQPTSQQPTITPAFRDAELTEIIDAVATITGKTFIVDPRVRAQVTIRSSTPMTPDAFYQTFLSILQVHGFIAVPSGDNIKILPDANARQIPGNDLPSSVNPNSDEVVTQVISVRNINAAQLVPVLRPLIPQNGHLVAYPASNMLIVSDRANNIARIMRIVQRLDQAGDEEIEIIRLENASASEIVRVVNALSQGAQQQGEAPGLQAKLVADDRTNSVLISGEKSQRLRLKGLVMHLDTPLEAGGDTQVRYLNYADAEQIAGKLKEQVTGVTQAAPGAPGAGAAAAGPAAAQDRNTTIWADKQTNALVVTAAPKMMRQIMSVVDRLDIRRAQVHLEAILVEITQSRAAELGVNWAVYSEEQGSTIPIGTFNQPVGGTSLGSLASAIINPDTATSASLPTGLTLGAGMIKDGGLNFAVLLRALRNDGSSNILQTPSITTLDNEEAEIKVAQEVPFITGQYTNTGTTNQGSVNPFQTIQREEVGNILKITPQINEGTAVQLKIEQENSNLTQGVTGAVDLITNKRTISTTVLVEDGGMIVLGGLITESANEGESRVPILGNIPIIGELFKTRNGSKEKRNLMVFIRPTILRDGVAAAITTSAKYNVLRDQQLQRGNRKGKVTLLPGERQPLLPPIEELSKYADPTAGAQAPAPGTNPEAPPPAQTQPLPEQSPPPKQ</sequence>
<dbReference type="Pfam" id="PF21305">
    <property type="entry name" value="type_II_gspD_N0"/>
    <property type="match status" value="1"/>
</dbReference>
<evidence type="ECO:0000256" key="9">
    <source>
        <dbReference type="ARBA" id="ARBA00023237"/>
    </source>
</evidence>
<dbReference type="InterPro" id="IPR050810">
    <property type="entry name" value="Bact_Secretion_Sys_Channel"/>
</dbReference>
<reference evidence="17" key="1">
    <citation type="journal article" date="2019" name="Int. J. Syst. Evol. Microbiol.">
        <title>The Global Catalogue of Microorganisms (GCM) 10K type strain sequencing project: providing services to taxonomists for standard genome sequencing and annotation.</title>
        <authorList>
            <consortium name="The Broad Institute Genomics Platform"/>
            <consortium name="The Broad Institute Genome Sequencing Center for Infectious Disease"/>
            <person name="Wu L."/>
            <person name="Ma J."/>
        </authorList>
    </citation>
    <scope>NUCLEOTIDE SEQUENCE [LARGE SCALE GENOMIC DNA]</scope>
    <source>
        <strain evidence="17">CGMCC 1.10759</strain>
    </source>
</reference>
<keyword evidence="4" id="KW-1134">Transmembrane beta strand</keyword>
<dbReference type="InterPro" id="IPR049371">
    <property type="entry name" value="GspD-like_N0"/>
</dbReference>
<feature type="chain" id="PRO_5045259260" evidence="12">
    <location>
        <begin position="41"/>
        <end position="717"/>
    </location>
</feature>
<comment type="caution">
    <text evidence="16">The sequence shown here is derived from an EMBL/GenBank/DDBJ whole genome shotgun (WGS) entry which is preliminary data.</text>
</comment>
<feature type="domain" description="NolW-like" evidence="14">
    <location>
        <begin position="215"/>
        <end position="282"/>
    </location>
</feature>
<dbReference type="Pfam" id="PF03958">
    <property type="entry name" value="Secretin_N"/>
    <property type="match status" value="3"/>
</dbReference>
<feature type="region of interest" description="Disordered" evidence="11">
    <location>
        <begin position="657"/>
        <end position="717"/>
    </location>
</feature>
<dbReference type="Gene3D" id="3.30.1370.120">
    <property type="match status" value="3"/>
</dbReference>
<evidence type="ECO:0000256" key="5">
    <source>
        <dbReference type="ARBA" id="ARBA00022692"/>
    </source>
</evidence>
<dbReference type="RefSeq" id="WP_380603091.1">
    <property type="nucleotide sequence ID" value="NZ_JBHSDU010000015.1"/>
</dbReference>
<evidence type="ECO:0000259" key="13">
    <source>
        <dbReference type="Pfam" id="PF00263"/>
    </source>
</evidence>
<evidence type="ECO:0000256" key="4">
    <source>
        <dbReference type="ARBA" id="ARBA00022452"/>
    </source>
</evidence>
<feature type="domain" description="GspD-like N0" evidence="15">
    <location>
        <begin position="57"/>
        <end position="124"/>
    </location>
</feature>
<dbReference type="InterPro" id="IPR005644">
    <property type="entry name" value="NolW-like"/>
</dbReference>
<evidence type="ECO:0000259" key="15">
    <source>
        <dbReference type="Pfam" id="PF21305"/>
    </source>
</evidence>
<keyword evidence="17" id="KW-1185">Reference proteome</keyword>
<dbReference type="PANTHER" id="PTHR30332:SF24">
    <property type="entry name" value="SECRETIN GSPD-RELATED"/>
    <property type="match status" value="1"/>
</dbReference>
<keyword evidence="8" id="KW-0472">Membrane</keyword>
<dbReference type="Proteomes" id="UP001595904">
    <property type="component" value="Unassembled WGS sequence"/>
</dbReference>
<evidence type="ECO:0000313" key="16">
    <source>
        <dbReference type="EMBL" id="MFC4313086.1"/>
    </source>
</evidence>
<protein>
    <submittedName>
        <fullName evidence="16">Type II secretion system secretin GspD</fullName>
    </submittedName>
</protein>
<dbReference type="InterPro" id="IPR001775">
    <property type="entry name" value="GspD/PilQ"/>
</dbReference>
<evidence type="ECO:0000256" key="3">
    <source>
        <dbReference type="ARBA" id="ARBA00022448"/>
    </source>
</evidence>
<dbReference type="InterPro" id="IPR004846">
    <property type="entry name" value="T2SS/T3SS_dom"/>
</dbReference>
<evidence type="ECO:0000313" key="17">
    <source>
        <dbReference type="Proteomes" id="UP001595904"/>
    </source>
</evidence>
<feature type="compositionally biased region" description="Pro residues" evidence="11">
    <location>
        <begin position="698"/>
        <end position="717"/>
    </location>
</feature>
<comment type="similarity">
    <text evidence="2">Belongs to the bacterial secretin family. GSP D subfamily.</text>
</comment>
<keyword evidence="3 10" id="KW-0813">Transport</keyword>
<feature type="domain" description="NolW-like" evidence="14">
    <location>
        <begin position="151"/>
        <end position="211"/>
    </location>
</feature>
<evidence type="ECO:0000259" key="14">
    <source>
        <dbReference type="Pfam" id="PF03958"/>
    </source>
</evidence>
<dbReference type="NCBIfam" id="TIGR02517">
    <property type="entry name" value="type_II_gspD"/>
    <property type="match status" value="1"/>
</dbReference>
<comment type="subcellular location">
    <subcellularLocation>
        <location evidence="1 10">Cell outer membrane</location>
    </subcellularLocation>
</comment>
<name>A0ABV8SZM8_9GAMM</name>
<evidence type="ECO:0000256" key="11">
    <source>
        <dbReference type="SAM" id="MobiDB-lite"/>
    </source>
</evidence>
<evidence type="ECO:0000256" key="1">
    <source>
        <dbReference type="ARBA" id="ARBA00004442"/>
    </source>
</evidence>
<evidence type="ECO:0000256" key="10">
    <source>
        <dbReference type="RuleBase" id="RU004004"/>
    </source>
</evidence>
<gene>
    <name evidence="16" type="primary">gspD</name>
    <name evidence="16" type="ORF">ACFPN2_28660</name>
</gene>
<feature type="signal peptide" evidence="12">
    <location>
        <begin position="1"/>
        <end position="40"/>
    </location>
</feature>
<dbReference type="PANTHER" id="PTHR30332">
    <property type="entry name" value="PROBABLE GENERAL SECRETION PATHWAY PROTEIN D"/>
    <property type="match status" value="1"/>
</dbReference>
<dbReference type="PRINTS" id="PR00811">
    <property type="entry name" value="BCTERIALGSPD"/>
</dbReference>
<feature type="compositionally biased region" description="Low complexity" evidence="11">
    <location>
        <begin position="684"/>
        <end position="697"/>
    </location>
</feature>
<evidence type="ECO:0000256" key="7">
    <source>
        <dbReference type="ARBA" id="ARBA00022927"/>
    </source>
</evidence>